<feature type="compositionally biased region" description="Basic and acidic residues" evidence="1">
    <location>
        <begin position="304"/>
        <end position="324"/>
    </location>
</feature>
<feature type="region of interest" description="Disordered" evidence="1">
    <location>
        <begin position="273"/>
        <end position="388"/>
    </location>
</feature>
<feature type="compositionally biased region" description="Polar residues" evidence="1">
    <location>
        <begin position="663"/>
        <end position="672"/>
    </location>
</feature>
<feature type="compositionally biased region" description="Low complexity" evidence="1">
    <location>
        <begin position="618"/>
        <end position="628"/>
    </location>
</feature>
<dbReference type="InterPro" id="IPR011990">
    <property type="entry name" value="TPR-like_helical_dom_sf"/>
</dbReference>
<protein>
    <submittedName>
        <fullName evidence="2">Uncharacterized protein</fullName>
    </submittedName>
</protein>
<evidence type="ECO:0000313" key="2">
    <source>
        <dbReference type="EMBL" id="AEO69922.1"/>
    </source>
</evidence>
<feature type="compositionally biased region" description="Polar residues" evidence="1">
    <location>
        <begin position="510"/>
        <end position="520"/>
    </location>
</feature>
<feature type="compositionally biased region" description="Basic and acidic residues" evidence="1">
    <location>
        <begin position="273"/>
        <end position="296"/>
    </location>
</feature>
<feature type="compositionally biased region" description="Polar residues" evidence="1">
    <location>
        <begin position="632"/>
        <end position="656"/>
    </location>
</feature>
<evidence type="ECO:0000313" key="3">
    <source>
        <dbReference type="Proteomes" id="UP000008181"/>
    </source>
</evidence>
<feature type="region of interest" description="Disordered" evidence="1">
    <location>
        <begin position="407"/>
        <end position="559"/>
    </location>
</feature>
<feature type="region of interest" description="Disordered" evidence="1">
    <location>
        <begin position="576"/>
        <end position="715"/>
    </location>
</feature>
<feature type="compositionally biased region" description="Polar residues" evidence="1">
    <location>
        <begin position="550"/>
        <end position="559"/>
    </location>
</feature>
<feature type="compositionally biased region" description="Basic and acidic residues" evidence="1">
    <location>
        <begin position="488"/>
        <end position="499"/>
    </location>
</feature>
<dbReference type="HOGENOM" id="CLU_369689_0_0_1"/>
<feature type="compositionally biased region" description="Basic and acidic residues" evidence="1">
    <location>
        <begin position="595"/>
        <end position="616"/>
    </location>
</feature>
<organism evidence="2 3">
    <name type="scientific">Thermothielavioides terrestris (strain ATCC 38088 / NRRL 8126)</name>
    <name type="common">Thielavia terrestris</name>
    <dbReference type="NCBI Taxonomy" id="578455"/>
    <lineage>
        <taxon>Eukaryota</taxon>
        <taxon>Fungi</taxon>
        <taxon>Dikarya</taxon>
        <taxon>Ascomycota</taxon>
        <taxon>Pezizomycotina</taxon>
        <taxon>Sordariomycetes</taxon>
        <taxon>Sordariomycetidae</taxon>
        <taxon>Sordariales</taxon>
        <taxon>Chaetomiaceae</taxon>
        <taxon>Thermothielavioides</taxon>
        <taxon>Thermothielavioides terrestris</taxon>
    </lineage>
</organism>
<dbReference type="GeneID" id="11522766"/>
<dbReference type="Proteomes" id="UP000008181">
    <property type="component" value="Chromosome 5"/>
</dbReference>
<proteinExistence type="predicted"/>
<gene>
    <name evidence="2" type="ORF">THITE_2120681</name>
</gene>
<dbReference type="RefSeq" id="XP_003656258.1">
    <property type="nucleotide sequence ID" value="XM_003656210.1"/>
</dbReference>
<feature type="compositionally biased region" description="Polar residues" evidence="1">
    <location>
        <begin position="583"/>
        <end position="592"/>
    </location>
</feature>
<dbReference type="KEGG" id="ttt:THITE_2120681"/>
<evidence type="ECO:0000256" key="1">
    <source>
        <dbReference type="SAM" id="MobiDB-lite"/>
    </source>
</evidence>
<dbReference type="STRING" id="578455.G2RD87"/>
<feature type="compositionally biased region" description="Basic and acidic residues" evidence="1">
    <location>
        <begin position="333"/>
        <end position="349"/>
    </location>
</feature>
<dbReference type="AlphaFoldDB" id="G2RD87"/>
<sequence>MPENHVGVRQLNYTVPAELEEEYTQCLGRQRRAVAAAQEGNPARAVRLLRVNLNWCENHLSKDPIHPMTLWHLGEIGIRLISMKQFNEAIIYVGRAYDIWESLDPLGNDTLKILEHYAYALAGDGHLGLAAGQYEELWNAYRKVFGDEAEATLQKGWQAARSWFDAATASGQVEDPQFLKKARGIYEQVVAAWESKRAAGSLKAIRARADLAINQAMLDQFAAAETMLERCLADLAALKEETGNQAEIENVEQLCQTWLDTVQPLIQEEQKRLEEEAQKAAEAEKAGEGEINEPKWLEVGQEEEASRREQEQGEQRENERKGEDAREEDEANKEEKARREENSKQEEGKQGQAAGQDEETWEEKEARTQEGTGNEEEARKEAEVLSQEEASFLASSCFVPPYIQISRSFPEDSKREEDKPVEKAREAEEAGKEQEEAGKDEEAKKEEESRKEKEDIKQEETRKQENATPNVGRQEEEASTQDQPRQATHQEETEAEDKQGTVTDEAGATEPSSACTTKPHANQEFPKEPQKTPQSLPERPIELQRPAANGNGQASVSPRSLGSSLFELAENRLWQSQRRKNAYSDSWLSNGNDLRAPRERSASAGPVREEETDSKIEAPAAPTKPKPVADSKTASAKTAQQNGGESDGQSRPTASPSRLPLQEPSTESSQGNEPVPDVGKLKEPSEQQSFGALSAVRGPSPIKQLNKKPGGPTQIPVTVRPHRLVVGSLFDATQQLGDDTRYGLKPNILFHPL</sequence>
<feature type="compositionally biased region" description="Basic and acidic residues" evidence="1">
    <location>
        <begin position="409"/>
        <end position="465"/>
    </location>
</feature>
<dbReference type="Gene3D" id="1.25.40.10">
    <property type="entry name" value="Tetratricopeptide repeat domain"/>
    <property type="match status" value="1"/>
</dbReference>
<accession>G2RD87</accession>
<dbReference type="EMBL" id="CP003013">
    <property type="protein sequence ID" value="AEO69922.1"/>
    <property type="molecule type" value="Genomic_DNA"/>
</dbReference>
<dbReference type="OrthoDB" id="265717at2759"/>
<name>G2RD87_THETT</name>
<keyword evidence="3" id="KW-1185">Reference proteome</keyword>
<reference evidence="2 3" key="1">
    <citation type="journal article" date="2011" name="Nat. Biotechnol.">
        <title>Comparative genomic analysis of the thermophilic biomass-degrading fungi Myceliophthora thermophila and Thielavia terrestris.</title>
        <authorList>
            <person name="Berka R.M."/>
            <person name="Grigoriev I.V."/>
            <person name="Otillar R."/>
            <person name="Salamov A."/>
            <person name="Grimwood J."/>
            <person name="Reid I."/>
            <person name="Ishmael N."/>
            <person name="John T."/>
            <person name="Darmond C."/>
            <person name="Moisan M.-C."/>
            <person name="Henrissat B."/>
            <person name="Coutinho P.M."/>
            <person name="Lombard V."/>
            <person name="Natvig D.O."/>
            <person name="Lindquist E."/>
            <person name="Schmutz J."/>
            <person name="Lucas S."/>
            <person name="Harris P."/>
            <person name="Powlowski J."/>
            <person name="Bellemare A."/>
            <person name="Taylor D."/>
            <person name="Butler G."/>
            <person name="de Vries R.P."/>
            <person name="Allijn I.E."/>
            <person name="van den Brink J."/>
            <person name="Ushinsky S."/>
            <person name="Storms R."/>
            <person name="Powell A.J."/>
            <person name="Paulsen I.T."/>
            <person name="Elbourne L.D.H."/>
            <person name="Baker S.E."/>
            <person name="Magnuson J."/>
            <person name="LaBoissiere S."/>
            <person name="Clutterbuck A.J."/>
            <person name="Martinez D."/>
            <person name="Wogulis M."/>
            <person name="de Leon A.L."/>
            <person name="Rey M.W."/>
            <person name="Tsang A."/>
        </authorList>
    </citation>
    <scope>NUCLEOTIDE SEQUENCE [LARGE SCALE GENOMIC DNA]</scope>
    <source>
        <strain evidence="3">ATCC 38088 / NRRL 8126</strain>
    </source>
</reference>